<dbReference type="EMBL" id="QKYV01000010">
    <property type="protein sequence ID" value="PZW37789.1"/>
    <property type="molecule type" value="Genomic_DNA"/>
</dbReference>
<dbReference type="RefSeq" id="WP_111542059.1">
    <property type="nucleotide sequence ID" value="NZ_QKYV01000010.1"/>
</dbReference>
<dbReference type="InterPro" id="IPR018764">
    <property type="entry name" value="RskA_C"/>
</dbReference>
<feature type="coiled-coil region" evidence="1">
    <location>
        <begin position="115"/>
        <end position="149"/>
    </location>
</feature>
<dbReference type="PANTHER" id="PTHR37461:SF1">
    <property type="entry name" value="ANTI-SIGMA-K FACTOR RSKA"/>
    <property type="match status" value="1"/>
</dbReference>
<dbReference type="AlphaFoldDB" id="A0A2W7IIG5"/>
<reference evidence="4 5" key="1">
    <citation type="submission" date="2018-06" db="EMBL/GenBank/DDBJ databases">
        <title>Genomic Encyclopedia of Archaeal and Bacterial Type Strains, Phase II (KMG-II): from individual species to whole genera.</title>
        <authorList>
            <person name="Goeker M."/>
        </authorList>
    </citation>
    <scope>NUCLEOTIDE SEQUENCE [LARGE SCALE GENOMIC DNA]</scope>
    <source>
        <strain evidence="4 5">DSM 15361</strain>
    </source>
</reference>
<sequence length="268" mass="29951">MNIQEYISSGILELYVCGALTEEESKEVSNELKKYPEIEKEVEQIENSLNQLSTAAAPYNPNQLLAIIKNKLHLVDNSKTIPIRKENKKTNIVLYIGWAASIALLIGLFSVLQDRNQLRENLNVVNAQKAKMEQQINDAHASAEKKEELLAIFRDKNMVTVPLDGQEVAPEAYAAVHWDKQSKKVYIDAKNLPTPPEGKEYQVWSLTLDPLTPTSIGLLSNFSDDENKVFMLENINSSQAFGITLEPKGGSESPTMEQLYTLGTVKTS</sequence>
<feature type="transmembrane region" description="Helical" evidence="2">
    <location>
        <begin position="92"/>
        <end position="112"/>
    </location>
</feature>
<protein>
    <submittedName>
        <fullName evidence="4">Anti-sigma-K factor rskA</fullName>
    </submittedName>
</protein>
<keyword evidence="1" id="KW-0175">Coiled coil</keyword>
<accession>A0A2W7IIG5</accession>
<dbReference type="PANTHER" id="PTHR37461">
    <property type="entry name" value="ANTI-SIGMA-K FACTOR RSKA"/>
    <property type="match status" value="1"/>
</dbReference>
<keyword evidence="2" id="KW-0472">Membrane</keyword>
<name>A0A2W7IIG5_9FLAO</name>
<gene>
    <name evidence="4" type="ORF">LX95_02803</name>
</gene>
<evidence type="ECO:0000313" key="4">
    <source>
        <dbReference type="EMBL" id="PZW37789.1"/>
    </source>
</evidence>
<evidence type="ECO:0000259" key="3">
    <source>
        <dbReference type="Pfam" id="PF10099"/>
    </source>
</evidence>
<dbReference type="GO" id="GO:0005886">
    <property type="term" value="C:plasma membrane"/>
    <property type="evidence" value="ECO:0007669"/>
    <property type="project" value="InterPro"/>
</dbReference>
<keyword evidence="2" id="KW-0812">Transmembrane</keyword>
<dbReference type="Pfam" id="PF10099">
    <property type="entry name" value="RskA_C"/>
    <property type="match status" value="1"/>
</dbReference>
<proteinExistence type="predicted"/>
<dbReference type="GO" id="GO:0016989">
    <property type="term" value="F:sigma factor antagonist activity"/>
    <property type="evidence" value="ECO:0007669"/>
    <property type="project" value="TreeGrafter"/>
</dbReference>
<organism evidence="4 5">
    <name type="scientific">Mesonia algae</name>
    <dbReference type="NCBI Taxonomy" id="213248"/>
    <lineage>
        <taxon>Bacteria</taxon>
        <taxon>Pseudomonadati</taxon>
        <taxon>Bacteroidota</taxon>
        <taxon>Flavobacteriia</taxon>
        <taxon>Flavobacteriales</taxon>
        <taxon>Flavobacteriaceae</taxon>
        <taxon>Mesonia</taxon>
    </lineage>
</organism>
<keyword evidence="5" id="KW-1185">Reference proteome</keyword>
<comment type="caution">
    <text evidence="4">The sequence shown here is derived from an EMBL/GenBank/DDBJ whole genome shotgun (WGS) entry which is preliminary data.</text>
</comment>
<evidence type="ECO:0000256" key="2">
    <source>
        <dbReference type="SAM" id="Phobius"/>
    </source>
</evidence>
<feature type="coiled-coil region" evidence="1">
    <location>
        <begin position="28"/>
        <end position="55"/>
    </location>
</feature>
<dbReference type="InterPro" id="IPR051474">
    <property type="entry name" value="Anti-sigma-K/W_factor"/>
</dbReference>
<feature type="domain" description="Anti-sigma K factor RskA C-terminal" evidence="3">
    <location>
        <begin position="99"/>
        <end position="255"/>
    </location>
</feature>
<dbReference type="GO" id="GO:0006417">
    <property type="term" value="P:regulation of translation"/>
    <property type="evidence" value="ECO:0007669"/>
    <property type="project" value="TreeGrafter"/>
</dbReference>
<dbReference type="Proteomes" id="UP000249542">
    <property type="component" value="Unassembled WGS sequence"/>
</dbReference>
<keyword evidence="2" id="KW-1133">Transmembrane helix</keyword>
<evidence type="ECO:0000313" key="5">
    <source>
        <dbReference type="Proteomes" id="UP000249542"/>
    </source>
</evidence>
<evidence type="ECO:0000256" key="1">
    <source>
        <dbReference type="SAM" id="Coils"/>
    </source>
</evidence>